<evidence type="ECO:0000256" key="4">
    <source>
        <dbReference type="SAM" id="SignalP"/>
    </source>
</evidence>
<dbReference type="Gene3D" id="2.30.30.40">
    <property type="entry name" value="SH3 Domains"/>
    <property type="match status" value="4"/>
</dbReference>
<evidence type="ECO:0000256" key="2">
    <source>
        <dbReference type="ARBA" id="ARBA00023316"/>
    </source>
</evidence>
<proteinExistence type="predicted"/>
<keyword evidence="7" id="KW-1185">Reference proteome</keyword>
<sequence length="532" mass="56995">MQRRLLLTLLIFILALSGIAPLAVSNSAQADNGEVSATGSTVNIRSGPGLSSDVIGSMKQGDTAQQISRSGDWIEIRQGNTQGWVASWLVTSSETDNGAGQKIAVATVDSLNIRAQASLSAAVLSKMNAGEQAAVIESHGDWTEVQFRNVRGFVSTQYISLNAQTEETAATTHAESTATALEQLSSFRIAVDALNVRAEPSLNAKVQGSVKKGEVFAVQGMEGNWVKLALSENEAGWVYAFYGELSDQPAPQQAETGDESEAEETPAGTETVTVLTDGTNLRAQASTSAEVVSRADAGTRLNVSAKQGEWYVVTLENNEQAFIADWVVSTENDPLAEAAEQPEVIRQVGTLNGLTIVLDPGHGGNDGGTVGVRNTKEKDLTLKTAEILSHHLRSAGAEVVMTRQSDVYVDLRKRVAESHRVAADAFVSIHYDATDDSSVSGFTSYYQHSYQQQLAEHINGGLAGKISLNDRGARPGNYLILRDNRQAAVLVELGFLSNFNEERIVSSDQFREQAALGLYNGLISYFDAQLTP</sequence>
<dbReference type="SMART" id="SM00287">
    <property type="entry name" value="SH3b"/>
    <property type="match status" value="4"/>
</dbReference>
<feature type="domain" description="SH3b" evidence="5">
    <location>
        <begin position="101"/>
        <end position="163"/>
    </location>
</feature>
<dbReference type="Pfam" id="PF08239">
    <property type="entry name" value="SH3_3"/>
    <property type="match status" value="4"/>
</dbReference>
<dbReference type="CDD" id="cd02696">
    <property type="entry name" value="MurNAc-LAA"/>
    <property type="match status" value="1"/>
</dbReference>
<name>A0ABV9MBB2_9BACL</name>
<dbReference type="InterPro" id="IPR017293">
    <property type="entry name" value="N-acetylmuramoyl-L-ala_amidase"/>
</dbReference>
<dbReference type="EMBL" id="JBHSGL010000005">
    <property type="protein sequence ID" value="MFC4711903.1"/>
    <property type="molecule type" value="Genomic_DNA"/>
</dbReference>
<reference evidence="7" key="1">
    <citation type="journal article" date="2019" name="Int. J. Syst. Evol. Microbiol.">
        <title>The Global Catalogue of Microorganisms (GCM) 10K type strain sequencing project: providing services to taxonomists for standard genome sequencing and annotation.</title>
        <authorList>
            <consortium name="The Broad Institute Genomics Platform"/>
            <consortium name="The Broad Institute Genome Sequencing Center for Infectious Disease"/>
            <person name="Wu L."/>
            <person name="Ma J."/>
        </authorList>
    </citation>
    <scope>NUCLEOTIDE SEQUENCE [LARGE SCALE GENOMIC DNA]</scope>
    <source>
        <strain evidence="7">CGMCC 1.12151</strain>
    </source>
</reference>
<dbReference type="RefSeq" id="WP_377276749.1">
    <property type="nucleotide sequence ID" value="NZ_JBHSGL010000005.1"/>
</dbReference>
<evidence type="ECO:0000256" key="3">
    <source>
        <dbReference type="SAM" id="MobiDB-lite"/>
    </source>
</evidence>
<dbReference type="InterPro" id="IPR003646">
    <property type="entry name" value="SH3-like_bac-type"/>
</dbReference>
<feature type="domain" description="SH3b" evidence="5">
    <location>
        <begin position="267"/>
        <end position="331"/>
    </location>
</feature>
<evidence type="ECO:0000313" key="6">
    <source>
        <dbReference type="EMBL" id="MFC4711903.1"/>
    </source>
</evidence>
<feature type="chain" id="PRO_5045141801" evidence="4">
    <location>
        <begin position="31"/>
        <end position="532"/>
    </location>
</feature>
<dbReference type="Proteomes" id="UP001595932">
    <property type="component" value="Unassembled WGS sequence"/>
</dbReference>
<comment type="caution">
    <text evidence="6">The sequence shown here is derived from an EMBL/GenBank/DDBJ whole genome shotgun (WGS) entry which is preliminary data.</text>
</comment>
<feature type="region of interest" description="Disordered" evidence="3">
    <location>
        <begin position="248"/>
        <end position="270"/>
    </location>
</feature>
<dbReference type="GO" id="GO:0008745">
    <property type="term" value="F:N-acetylmuramoyl-L-alanine amidase activity"/>
    <property type="evidence" value="ECO:0007669"/>
    <property type="project" value="UniProtKB-EC"/>
</dbReference>
<dbReference type="Gene3D" id="3.40.630.40">
    <property type="entry name" value="Zn-dependent exopeptidases"/>
    <property type="match status" value="1"/>
</dbReference>
<evidence type="ECO:0000256" key="1">
    <source>
        <dbReference type="ARBA" id="ARBA00022801"/>
    </source>
</evidence>
<feature type="domain" description="SH3b" evidence="5">
    <location>
        <begin position="30"/>
        <end position="93"/>
    </location>
</feature>
<dbReference type="PANTHER" id="PTHR30404:SF7">
    <property type="entry name" value="CELL WALL AMIDASE LYTH-RELATED"/>
    <property type="match status" value="1"/>
</dbReference>
<evidence type="ECO:0000259" key="5">
    <source>
        <dbReference type="PROSITE" id="PS51781"/>
    </source>
</evidence>
<dbReference type="SMART" id="SM00646">
    <property type="entry name" value="Ami_3"/>
    <property type="match status" value="1"/>
</dbReference>
<accession>A0ABV9MBB2</accession>
<keyword evidence="2" id="KW-0961">Cell wall biogenesis/degradation</keyword>
<gene>
    <name evidence="6" type="ORF">ACFO5U_03510</name>
</gene>
<dbReference type="PIRSF" id="PIRSF037846">
    <property type="entry name" value="Autolysin_YrvJ_prd"/>
    <property type="match status" value="1"/>
</dbReference>
<dbReference type="PANTHER" id="PTHR30404">
    <property type="entry name" value="N-ACETYLMURAMOYL-L-ALANINE AMIDASE"/>
    <property type="match status" value="1"/>
</dbReference>
<organism evidence="6 7">
    <name type="scientific">Planococcus dechangensis</name>
    <dbReference type="NCBI Taxonomy" id="1176255"/>
    <lineage>
        <taxon>Bacteria</taxon>
        <taxon>Bacillati</taxon>
        <taxon>Bacillota</taxon>
        <taxon>Bacilli</taxon>
        <taxon>Bacillales</taxon>
        <taxon>Caryophanaceae</taxon>
        <taxon>Planococcus</taxon>
    </lineage>
</organism>
<feature type="domain" description="SH3b" evidence="5">
    <location>
        <begin position="182"/>
        <end position="247"/>
    </location>
</feature>
<dbReference type="PROSITE" id="PS51781">
    <property type="entry name" value="SH3B"/>
    <property type="match status" value="4"/>
</dbReference>
<dbReference type="InterPro" id="IPR050695">
    <property type="entry name" value="N-acetylmuramoyl_amidase_3"/>
</dbReference>
<keyword evidence="4" id="KW-0732">Signal</keyword>
<dbReference type="InterPro" id="IPR002508">
    <property type="entry name" value="MurNAc-LAA_cat"/>
</dbReference>
<dbReference type="Pfam" id="PF01520">
    <property type="entry name" value="Amidase_3"/>
    <property type="match status" value="1"/>
</dbReference>
<evidence type="ECO:0000313" key="7">
    <source>
        <dbReference type="Proteomes" id="UP001595932"/>
    </source>
</evidence>
<dbReference type="EC" id="3.5.1.28" evidence="6"/>
<keyword evidence="1 6" id="KW-0378">Hydrolase</keyword>
<dbReference type="SUPFAM" id="SSF53187">
    <property type="entry name" value="Zn-dependent exopeptidases"/>
    <property type="match status" value="1"/>
</dbReference>
<protein>
    <submittedName>
        <fullName evidence="6">N-acetylmuramoyl-L-alanine amidase</fullName>
        <ecNumber evidence="6">3.5.1.28</ecNumber>
    </submittedName>
</protein>
<feature type="signal peptide" evidence="4">
    <location>
        <begin position="1"/>
        <end position="30"/>
    </location>
</feature>